<keyword evidence="2" id="KW-0547">Nucleotide-binding</keyword>
<evidence type="ECO:0000313" key="5">
    <source>
        <dbReference type="EMBL" id="CAC5363886.1"/>
    </source>
</evidence>
<evidence type="ECO:0000256" key="1">
    <source>
        <dbReference type="ARBA" id="ARBA00008535"/>
    </source>
</evidence>
<dbReference type="Pfam" id="PF04548">
    <property type="entry name" value="AIG1"/>
    <property type="match status" value="2"/>
</dbReference>
<dbReference type="GO" id="GO:0005525">
    <property type="term" value="F:GTP binding"/>
    <property type="evidence" value="ECO:0007669"/>
    <property type="project" value="UniProtKB-KW"/>
</dbReference>
<sequence length="416" mass="47942">MASYDMDEWVKPVNTFVLLGRPGSGKSRTGNTITGCDKAFEFGFHAKRTSKRCESKRTEICETEVCVIDTPGVSFFEKQDYEDIQSIMPEEGPSKIIFLLCISIGRLTEEELLLINQYFIIFGNDFSENTIIIFTHLDEWESDMNDCNVENPTFDSYLHTLPEETKSMLGRFHNRYLTLNNKQKKNEKMQWTLKLMAIANSMQGFTMLNTFAIVSYSSYLRDIARSYSTYLAEMAYRCLRNIQEKYNMATAINFSDQTINLVLLGTIGSGKSRTGNTILGSNEAFKFGFQIETKPYAIERASRYERHLRVIDTPGMDIFLPEENEWISDSHDQGILEPKFEDFIATLDKNSIDLLEKFDMRYKSLNNRKSGNDEIVKQIICMAEQLTRQSPVSRAVPQRQCDLEVKSRSILCCNYM</sequence>
<keyword evidence="6" id="KW-1185">Reference proteome</keyword>
<proteinExistence type="inferred from homology"/>
<organism evidence="5 6">
    <name type="scientific">Mytilus coruscus</name>
    <name type="common">Sea mussel</name>
    <dbReference type="NCBI Taxonomy" id="42192"/>
    <lineage>
        <taxon>Eukaryota</taxon>
        <taxon>Metazoa</taxon>
        <taxon>Spiralia</taxon>
        <taxon>Lophotrochozoa</taxon>
        <taxon>Mollusca</taxon>
        <taxon>Bivalvia</taxon>
        <taxon>Autobranchia</taxon>
        <taxon>Pteriomorphia</taxon>
        <taxon>Mytilida</taxon>
        <taxon>Mytiloidea</taxon>
        <taxon>Mytilidae</taxon>
        <taxon>Mytilinae</taxon>
        <taxon>Mytilus</taxon>
    </lineage>
</organism>
<dbReference type="InterPro" id="IPR027417">
    <property type="entry name" value="P-loop_NTPase"/>
</dbReference>
<dbReference type="Proteomes" id="UP000507470">
    <property type="component" value="Unassembled WGS sequence"/>
</dbReference>
<gene>
    <name evidence="5" type="ORF">MCOR_5138</name>
</gene>
<evidence type="ECO:0000256" key="3">
    <source>
        <dbReference type="ARBA" id="ARBA00023134"/>
    </source>
</evidence>
<feature type="domain" description="AIG1-type G" evidence="4">
    <location>
        <begin position="11"/>
        <end position="223"/>
    </location>
</feature>
<reference evidence="5 6" key="1">
    <citation type="submission" date="2020-06" db="EMBL/GenBank/DDBJ databases">
        <authorList>
            <person name="Li R."/>
            <person name="Bekaert M."/>
        </authorList>
    </citation>
    <scope>NUCLEOTIDE SEQUENCE [LARGE SCALE GENOMIC DNA]</scope>
    <source>
        <strain evidence="6">wild</strain>
    </source>
</reference>
<dbReference type="SUPFAM" id="SSF52540">
    <property type="entry name" value="P-loop containing nucleoside triphosphate hydrolases"/>
    <property type="match status" value="2"/>
</dbReference>
<dbReference type="AlphaFoldDB" id="A0A6J8A9D4"/>
<comment type="similarity">
    <text evidence="1">Belongs to the TRAFAC class TrmE-Era-EngA-EngB-Septin-like GTPase superfamily. AIG1/Toc34/Toc159-like paraseptin GTPase family. IAN subfamily.</text>
</comment>
<dbReference type="OrthoDB" id="8954335at2759"/>
<dbReference type="Gene3D" id="3.40.50.300">
    <property type="entry name" value="P-loop containing nucleotide triphosphate hydrolases"/>
    <property type="match status" value="2"/>
</dbReference>
<dbReference type="PANTHER" id="PTHR10903:SF184">
    <property type="entry name" value="GTP-BINDING PROTEIN A"/>
    <property type="match status" value="1"/>
</dbReference>
<dbReference type="InterPro" id="IPR045058">
    <property type="entry name" value="GIMA/IAN/Toc"/>
</dbReference>
<dbReference type="PANTHER" id="PTHR10903">
    <property type="entry name" value="GTPASE, IMAP FAMILY MEMBER-RELATED"/>
    <property type="match status" value="1"/>
</dbReference>
<name>A0A6J8A9D4_MYTCO</name>
<dbReference type="EMBL" id="CACVKT020000927">
    <property type="protein sequence ID" value="CAC5363886.1"/>
    <property type="molecule type" value="Genomic_DNA"/>
</dbReference>
<evidence type="ECO:0000313" key="6">
    <source>
        <dbReference type="Proteomes" id="UP000507470"/>
    </source>
</evidence>
<dbReference type="InterPro" id="IPR006703">
    <property type="entry name" value="G_AIG1"/>
</dbReference>
<keyword evidence="3" id="KW-0342">GTP-binding</keyword>
<protein>
    <recommendedName>
        <fullName evidence="4">AIG1-type G domain-containing protein</fullName>
    </recommendedName>
</protein>
<evidence type="ECO:0000259" key="4">
    <source>
        <dbReference type="PROSITE" id="PS51720"/>
    </source>
</evidence>
<dbReference type="PROSITE" id="PS51720">
    <property type="entry name" value="G_AIG1"/>
    <property type="match status" value="1"/>
</dbReference>
<accession>A0A6J8A9D4</accession>
<evidence type="ECO:0000256" key="2">
    <source>
        <dbReference type="ARBA" id="ARBA00022741"/>
    </source>
</evidence>